<evidence type="ECO:0000256" key="4">
    <source>
        <dbReference type="ARBA" id="ARBA00023065"/>
    </source>
</evidence>
<keyword evidence="6" id="KW-0139">CF(1)</keyword>
<gene>
    <name evidence="8" type="ORF">A3F27_00295</name>
</gene>
<comment type="caution">
    <text evidence="8">The sequence shown here is derived from an EMBL/GenBank/DDBJ whole genome shotgun (WGS) entry which is preliminary data.</text>
</comment>
<keyword evidence="4" id="KW-0406">Ion transport</keyword>
<evidence type="ECO:0000256" key="5">
    <source>
        <dbReference type="ARBA" id="ARBA00023136"/>
    </source>
</evidence>
<accession>A0A1F6E7C6</accession>
<evidence type="ECO:0000256" key="6">
    <source>
        <dbReference type="ARBA" id="ARBA00023196"/>
    </source>
</evidence>
<evidence type="ECO:0000313" key="8">
    <source>
        <dbReference type="EMBL" id="OGG69599.1"/>
    </source>
</evidence>
<name>A0A1F6E7C6_9BACT</name>
<feature type="domain" description="ATP synthase F1 complex delta/epsilon subunit N-terminal" evidence="7">
    <location>
        <begin position="3"/>
        <end position="69"/>
    </location>
</feature>
<comment type="subcellular location">
    <subcellularLocation>
        <location evidence="1">Endomembrane system</location>
        <topology evidence="1">Peripheral membrane protein</topology>
    </subcellularLocation>
</comment>
<dbReference type="InterPro" id="IPR020546">
    <property type="entry name" value="ATP_synth_F1_dsu/esu_N"/>
</dbReference>
<dbReference type="InterPro" id="IPR036771">
    <property type="entry name" value="ATPsynth_dsu/esu_N"/>
</dbReference>
<protein>
    <recommendedName>
        <fullName evidence="7">ATP synthase F1 complex delta/epsilon subunit N-terminal domain-containing protein</fullName>
    </recommendedName>
</protein>
<reference evidence="8 9" key="1">
    <citation type="journal article" date="2016" name="Nat. Commun.">
        <title>Thousands of microbial genomes shed light on interconnected biogeochemical processes in an aquifer system.</title>
        <authorList>
            <person name="Anantharaman K."/>
            <person name="Brown C.T."/>
            <person name="Hug L.A."/>
            <person name="Sharon I."/>
            <person name="Castelle C.J."/>
            <person name="Probst A.J."/>
            <person name="Thomas B.C."/>
            <person name="Singh A."/>
            <person name="Wilkins M.J."/>
            <person name="Karaoz U."/>
            <person name="Brodie E.L."/>
            <person name="Williams K.H."/>
            <person name="Hubbard S.S."/>
            <person name="Banfield J.F."/>
        </authorList>
    </citation>
    <scope>NUCLEOTIDE SEQUENCE [LARGE SCALE GENOMIC DNA]</scope>
</reference>
<dbReference type="GO" id="GO:0012505">
    <property type="term" value="C:endomembrane system"/>
    <property type="evidence" value="ECO:0007669"/>
    <property type="project" value="UniProtKB-SubCell"/>
</dbReference>
<evidence type="ECO:0000313" key="9">
    <source>
        <dbReference type="Proteomes" id="UP000176689"/>
    </source>
</evidence>
<comment type="similarity">
    <text evidence="2">Belongs to the ATPase epsilon chain family.</text>
</comment>
<evidence type="ECO:0000256" key="1">
    <source>
        <dbReference type="ARBA" id="ARBA00004184"/>
    </source>
</evidence>
<sequence length="70" mass="7349">MGETFFDGPVVSATFPGSEGELTILAGHEPLVTTLKRGTITARLAGGETKQFQNENGILECSGSRVVVLL</sequence>
<evidence type="ECO:0000256" key="2">
    <source>
        <dbReference type="ARBA" id="ARBA00005712"/>
    </source>
</evidence>
<dbReference type="SUPFAM" id="SSF51344">
    <property type="entry name" value="Epsilon subunit of F1F0-ATP synthase N-terminal domain"/>
    <property type="match status" value="1"/>
</dbReference>
<keyword evidence="5" id="KW-0472">Membrane</keyword>
<organism evidence="8 9">
    <name type="scientific">Candidatus Kaiserbacteria bacterium RIFCSPHIGHO2_12_FULL_53_13</name>
    <dbReference type="NCBI Taxonomy" id="1798502"/>
    <lineage>
        <taxon>Bacteria</taxon>
        <taxon>Candidatus Kaiseribacteriota</taxon>
    </lineage>
</organism>
<proteinExistence type="inferred from homology"/>
<dbReference type="Proteomes" id="UP000176689">
    <property type="component" value="Unassembled WGS sequence"/>
</dbReference>
<evidence type="ECO:0000256" key="3">
    <source>
        <dbReference type="ARBA" id="ARBA00022448"/>
    </source>
</evidence>
<dbReference type="Pfam" id="PF02823">
    <property type="entry name" value="ATP-synt_DE_N"/>
    <property type="match status" value="1"/>
</dbReference>
<dbReference type="CDD" id="cd12152">
    <property type="entry name" value="F1-ATPase_delta"/>
    <property type="match status" value="1"/>
</dbReference>
<keyword evidence="3" id="KW-0813">Transport</keyword>
<dbReference type="Gene3D" id="2.60.15.10">
    <property type="entry name" value="F0F1 ATP synthase delta/epsilon subunit, N-terminal"/>
    <property type="match status" value="1"/>
</dbReference>
<dbReference type="EMBL" id="MFLP01000030">
    <property type="protein sequence ID" value="OGG69599.1"/>
    <property type="molecule type" value="Genomic_DNA"/>
</dbReference>
<keyword evidence="6" id="KW-0066">ATP synthesis</keyword>
<dbReference type="InterPro" id="IPR001469">
    <property type="entry name" value="ATP_synth_F1_dsu/esu"/>
</dbReference>
<dbReference type="GO" id="GO:0045259">
    <property type="term" value="C:proton-transporting ATP synthase complex"/>
    <property type="evidence" value="ECO:0007669"/>
    <property type="project" value="UniProtKB-KW"/>
</dbReference>
<evidence type="ECO:0000259" key="7">
    <source>
        <dbReference type="Pfam" id="PF02823"/>
    </source>
</evidence>
<dbReference type="AlphaFoldDB" id="A0A1F6E7C6"/>
<dbReference type="GO" id="GO:0046933">
    <property type="term" value="F:proton-transporting ATP synthase activity, rotational mechanism"/>
    <property type="evidence" value="ECO:0007669"/>
    <property type="project" value="InterPro"/>
</dbReference>